<accession>A0AC60NW56</accession>
<evidence type="ECO:0000313" key="2">
    <source>
        <dbReference type="Proteomes" id="UP000805193"/>
    </source>
</evidence>
<name>A0AC60NW56_IXOPE</name>
<protein>
    <submittedName>
        <fullName evidence="1">Uncharacterized protein</fullName>
    </submittedName>
</protein>
<sequence>MALNEPNLVKKLTSVTNTQDSVQTLALWIIHHRAHHRKIVDIWAKVLKKSKPSHRLTMLYLANDVLQNGRRKGVQQYIESFGEVLPHQVPLFRDEKILKQVDRVFTIWSERSVYPSDFTLGLKDILHKRTGEKLQQHHHHHHHHHHSSTGDEGAQPAKEPSRKDSGKLKTPEVEKIILEFKPEKVIEKIKKLKKVENDSVIKLAALTSRNMDVSSSEVLRKFKDRSHGQQFQKDFEDATRCLEEYIKALEREMVERTEMTEMLEEAKVYYDSQHGEARIVATGLKRKLEAKMKTLPSPVPSPTPDAPSPTNSDDDALLLPPPQDTGRSLHGSHLQQMFLVVSERLGDSQNASRFERRFRFNPGGFPDGAESSLAPPLAEPVVVDNGEARAVMGLDGCSPQSAPSPEGSPVGLSPVLPGNGATNDVSGGPDSAEGGASALSSFMSQSPTLLSSWLDAFNQEFQESKAANTLGASLSGNTLLSVPSPSAAAVPSTLESRLSSLMQNMSHLPSGLFSSTSSASNTPKGQDSPLPYATAVQPPRTVPPEPHSTPLKDENSGQGTPVLDENLAGNSAKHPAKKTAPVTDTDLRIHPPTGSKTDSSESTPTQFGSAAFGSKIPTLGSPASWLPEGSPKTSAPALAPPPIPPALQAYLEPIRTVTTTTGAEEAGADLLPSPSADYLIPVAENFDVTDMELDDSGDEGDGMSHRKKAAAAAVAAAVAAASNLITLVQPDNAAARTAKEESLEKPREEPKSTTPASTLASTSSPALSSGMAMGAAAMAAQGDSRHLRQLAEGGGYPSSPLAQPSKIETVQTRAIERSPPPDDVNIWERRDYYDVLSRSQQPPPPQHPQMSNGGNRMQGRGGRGYYGYEMRPQPPPEHFRDDYDGYGRGYEPDWQGLPPSPRYRQFNNNGPPPPQQRPPYFHPRY</sequence>
<organism evidence="1 2">
    <name type="scientific">Ixodes persulcatus</name>
    <name type="common">Taiga tick</name>
    <dbReference type="NCBI Taxonomy" id="34615"/>
    <lineage>
        <taxon>Eukaryota</taxon>
        <taxon>Metazoa</taxon>
        <taxon>Ecdysozoa</taxon>
        <taxon>Arthropoda</taxon>
        <taxon>Chelicerata</taxon>
        <taxon>Arachnida</taxon>
        <taxon>Acari</taxon>
        <taxon>Parasitiformes</taxon>
        <taxon>Ixodida</taxon>
        <taxon>Ixodoidea</taxon>
        <taxon>Ixodidae</taxon>
        <taxon>Ixodinae</taxon>
        <taxon>Ixodes</taxon>
    </lineage>
</organism>
<evidence type="ECO:0000313" key="1">
    <source>
        <dbReference type="EMBL" id="KAG0411394.1"/>
    </source>
</evidence>
<comment type="caution">
    <text evidence="1">The sequence shown here is derived from an EMBL/GenBank/DDBJ whole genome shotgun (WGS) entry which is preliminary data.</text>
</comment>
<dbReference type="EMBL" id="JABSTQ010011435">
    <property type="protein sequence ID" value="KAG0411394.1"/>
    <property type="molecule type" value="Genomic_DNA"/>
</dbReference>
<reference evidence="1 2" key="1">
    <citation type="journal article" date="2020" name="Cell">
        <title>Large-Scale Comparative Analyses of Tick Genomes Elucidate Their Genetic Diversity and Vector Capacities.</title>
        <authorList>
            <consortium name="Tick Genome and Microbiome Consortium (TIGMIC)"/>
            <person name="Jia N."/>
            <person name="Wang J."/>
            <person name="Shi W."/>
            <person name="Du L."/>
            <person name="Sun Y."/>
            <person name="Zhan W."/>
            <person name="Jiang J.F."/>
            <person name="Wang Q."/>
            <person name="Zhang B."/>
            <person name="Ji P."/>
            <person name="Bell-Sakyi L."/>
            <person name="Cui X.M."/>
            <person name="Yuan T.T."/>
            <person name="Jiang B.G."/>
            <person name="Yang W.F."/>
            <person name="Lam T.T."/>
            <person name="Chang Q.C."/>
            <person name="Ding S.J."/>
            <person name="Wang X.J."/>
            <person name="Zhu J.G."/>
            <person name="Ruan X.D."/>
            <person name="Zhao L."/>
            <person name="Wei J.T."/>
            <person name="Ye R.Z."/>
            <person name="Que T.C."/>
            <person name="Du C.H."/>
            <person name="Zhou Y.H."/>
            <person name="Cheng J.X."/>
            <person name="Dai P.F."/>
            <person name="Guo W.B."/>
            <person name="Han X.H."/>
            <person name="Huang E.J."/>
            <person name="Li L.F."/>
            <person name="Wei W."/>
            <person name="Gao Y.C."/>
            <person name="Liu J.Z."/>
            <person name="Shao H.Z."/>
            <person name="Wang X."/>
            <person name="Wang C.C."/>
            <person name="Yang T.C."/>
            <person name="Huo Q.B."/>
            <person name="Li W."/>
            <person name="Chen H.Y."/>
            <person name="Chen S.E."/>
            <person name="Zhou L.G."/>
            <person name="Ni X.B."/>
            <person name="Tian J.H."/>
            <person name="Sheng Y."/>
            <person name="Liu T."/>
            <person name="Pan Y.S."/>
            <person name="Xia L.Y."/>
            <person name="Li J."/>
            <person name="Zhao F."/>
            <person name="Cao W.C."/>
        </authorList>
    </citation>
    <scope>NUCLEOTIDE SEQUENCE [LARGE SCALE GENOMIC DNA]</scope>
    <source>
        <strain evidence="1">Iper-2018</strain>
    </source>
</reference>
<proteinExistence type="predicted"/>
<dbReference type="Proteomes" id="UP000805193">
    <property type="component" value="Unassembled WGS sequence"/>
</dbReference>
<keyword evidence="2" id="KW-1185">Reference proteome</keyword>
<gene>
    <name evidence="1" type="ORF">HPB47_011500</name>
</gene>